<dbReference type="GO" id="GO:0005975">
    <property type="term" value="P:carbohydrate metabolic process"/>
    <property type="evidence" value="ECO:0007669"/>
    <property type="project" value="InterPro"/>
</dbReference>
<keyword evidence="4" id="KW-1185">Reference proteome</keyword>
<dbReference type="Gene3D" id="1.50.10.10">
    <property type="match status" value="1"/>
</dbReference>
<keyword evidence="2" id="KW-0413">Isomerase</keyword>
<dbReference type="InterPro" id="IPR010819">
    <property type="entry name" value="AGE/CE"/>
</dbReference>
<dbReference type="EMBL" id="BAUU01000034">
    <property type="protein sequence ID" value="GAE32327.1"/>
    <property type="molecule type" value="Genomic_DNA"/>
</dbReference>
<organism evidence="3 4">
    <name type="scientific">Halalkalibacter hemicellulosilyticusJCM 9152</name>
    <dbReference type="NCBI Taxonomy" id="1236971"/>
    <lineage>
        <taxon>Bacteria</taxon>
        <taxon>Bacillati</taxon>
        <taxon>Bacillota</taxon>
        <taxon>Bacilli</taxon>
        <taxon>Bacillales</taxon>
        <taxon>Bacillaceae</taxon>
        <taxon>Halalkalibacter</taxon>
    </lineage>
</organism>
<proteinExistence type="inferred from homology"/>
<evidence type="ECO:0000256" key="1">
    <source>
        <dbReference type="ARBA" id="ARBA00008558"/>
    </source>
</evidence>
<dbReference type="Pfam" id="PF07221">
    <property type="entry name" value="GlcNAc_2-epim"/>
    <property type="match status" value="1"/>
</dbReference>
<gene>
    <name evidence="3" type="ORF">JCM9152_3857</name>
</gene>
<comment type="similarity">
    <text evidence="1">Belongs to the N-acylglucosamine 2-epimerase family.</text>
</comment>
<dbReference type="GO" id="GO:0016853">
    <property type="term" value="F:isomerase activity"/>
    <property type="evidence" value="ECO:0007669"/>
    <property type="project" value="UniProtKB-KW"/>
</dbReference>
<evidence type="ECO:0000313" key="4">
    <source>
        <dbReference type="Proteomes" id="UP000018895"/>
    </source>
</evidence>
<reference evidence="3" key="1">
    <citation type="journal article" date="2014" name="Genome Announc.">
        <title>Draft Genome Sequences of Three Alkaliphilic Bacillus Strains, Bacillus wakoensis JCM 9140T, Bacillus akibai JCM 9157T, and Bacillus hemicellulosilyticus JCM 9152T.</title>
        <authorList>
            <person name="Yuki M."/>
            <person name="Oshima K."/>
            <person name="Suda W."/>
            <person name="Oshida Y."/>
            <person name="Kitamura K."/>
            <person name="Iida T."/>
            <person name="Hattori M."/>
            <person name="Ohkuma M."/>
        </authorList>
    </citation>
    <scope>NUCLEOTIDE SEQUENCE [LARGE SCALE GENOMIC DNA]</scope>
    <source>
        <strain evidence="3">JCM 9152</strain>
    </source>
</reference>
<accession>W4QK86</accession>
<sequence>MGGDEDLRLSGKDLNTAKSMNTHLHILEAYTNLYRVWKDEGLKSQLTELIVVTLDHIVHPDTYQFILFFNEQWQPASNTISYGHDIEGSWLLYEAAEVLQNECLLERVEKVSLKMAKKVLEDGIDSDGSVMNELEDNGHLDKDRVWWVQAESMVGFYNAFQLTKDPAYYTAVESLWKYTTKYVIDHKNGEWYWKLDKDNHVYQDFPKVEPWKCPYHNSRFCFEMIERISEEQR</sequence>
<dbReference type="PANTHER" id="PTHR15108">
    <property type="entry name" value="N-ACYLGLUCOSAMINE-2-EPIMERASE"/>
    <property type="match status" value="1"/>
</dbReference>
<comment type="caution">
    <text evidence="3">The sequence shown here is derived from an EMBL/GenBank/DDBJ whole genome shotgun (WGS) entry which is preliminary data.</text>
</comment>
<dbReference type="STRING" id="1236971.JCM9152_3857"/>
<dbReference type="InterPro" id="IPR012341">
    <property type="entry name" value="6hp_glycosidase-like_sf"/>
</dbReference>
<dbReference type="SUPFAM" id="SSF48208">
    <property type="entry name" value="Six-hairpin glycosidases"/>
    <property type="match status" value="1"/>
</dbReference>
<name>W4QK86_9BACI</name>
<protein>
    <submittedName>
        <fullName evidence="3">N-acylglucosamine 2-epimerase</fullName>
    </submittedName>
</protein>
<dbReference type="AlphaFoldDB" id="W4QK86"/>
<evidence type="ECO:0000313" key="3">
    <source>
        <dbReference type="EMBL" id="GAE32327.1"/>
    </source>
</evidence>
<dbReference type="InterPro" id="IPR008928">
    <property type="entry name" value="6-hairpin_glycosidase_sf"/>
</dbReference>
<evidence type="ECO:0000256" key="2">
    <source>
        <dbReference type="ARBA" id="ARBA00023235"/>
    </source>
</evidence>
<dbReference type="Proteomes" id="UP000018895">
    <property type="component" value="Unassembled WGS sequence"/>
</dbReference>